<name>A0A2P6PKG3_ROSCH</name>
<dbReference type="EMBL" id="PDCK01000044">
    <property type="protein sequence ID" value="PRQ22423.1"/>
    <property type="molecule type" value="Genomic_DNA"/>
</dbReference>
<organism evidence="1 2">
    <name type="scientific">Rosa chinensis</name>
    <name type="common">China rose</name>
    <dbReference type="NCBI Taxonomy" id="74649"/>
    <lineage>
        <taxon>Eukaryota</taxon>
        <taxon>Viridiplantae</taxon>
        <taxon>Streptophyta</taxon>
        <taxon>Embryophyta</taxon>
        <taxon>Tracheophyta</taxon>
        <taxon>Spermatophyta</taxon>
        <taxon>Magnoliopsida</taxon>
        <taxon>eudicotyledons</taxon>
        <taxon>Gunneridae</taxon>
        <taxon>Pentapetalae</taxon>
        <taxon>rosids</taxon>
        <taxon>fabids</taxon>
        <taxon>Rosales</taxon>
        <taxon>Rosaceae</taxon>
        <taxon>Rosoideae</taxon>
        <taxon>Rosoideae incertae sedis</taxon>
        <taxon>Rosa</taxon>
    </lineage>
</organism>
<protein>
    <submittedName>
        <fullName evidence="1">Uncharacterized protein</fullName>
    </submittedName>
</protein>
<evidence type="ECO:0000313" key="1">
    <source>
        <dbReference type="EMBL" id="PRQ22423.1"/>
    </source>
</evidence>
<dbReference type="Gramene" id="PRQ22423">
    <property type="protein sequence ID" value="PRQ22423"/>
    <property type="gene ID" value="RchiOBHm_Chr6g0250141"/>
</dbReference>
<gene>
    <name evidence="1" type="ORF">RchiOBHm_Chr6g0250141</name>
</gene>
<keyword evidence="2" id="KW-1185">Reference proteome</keyword>
<evidence type="ECO:0000313" key="2">
    <source>
        <dbReference type="Proteomes" id="UP000238479"/>
    </source>
</evidence>
<proteinExistence type="predicted"/>
<accession>A0A2P6PKG3</accession>
<comment type="caution">
    <text evidence="1">The sequence shown here is derived from an EMBL/GenBank/DDBJ whole genome shotgun (WGS) entry which is preliminary data.</text>
</comment>
<sequence length="63" mass="7487">MSCECCLPFLFKTSTLIYRDGRREDYCAVMYGREDYCAVMYVKLPLGFLMNTRNFVSFILIFM</sequence>
<dbReference type="Proteomes" id="UP000238479">
    <property type="component" value="Chromosome 6"/>
</dbReference>
<dbReference type="AlphaFoldDB" id="A0A2P6PKG3"/>
<reference evidence="1 2" key="1">
    <citation type="journal article" date="2018" name="Nat. Genet.">
        <title>The Rosa genome provides new insights in the design of modern roses.</title>
        <authorList>
            <person name="Bendahmane M."/>
        </authorList>
    </citation>
    <scope>NUCLEOTIDE SEQUENCE [LARGE SCALE GENOMIC DNA]</scope>
    <source>
        <strain evidence="2">cv. Old Blush</strain>
    </source>
</reference>